<dbReference type="NCBIfam" id="NF033486">
    <property type="entry name" value="harvest_ssl1498"/>
    <property type="match status" value="1"/>
</dbReference>
<evidence type="ECO:0000313" key="3">
    <source>
        <dbReference type="Proteomes" id="UP000239576"/>
    </source>
</evidence>
<dbReference type="Pfam" id="PF26394">
    <property type="entry name" value="Psb34"/>
    <property type="match status" value="1"/>
</dbReference>
<evidence type="ECO:0008006" key="4">
    <source>
        <dbReference type="Google" id="ProtNLM"/>
    </source>
</evidence>
<evidence type="ECO:0000313" key="2">
    <source>
        <dbReference type="EMBL" id="PSB23468.1"/>
    </source>
</evidence>
<evidence type="ECO:0000256" key="1">
    <source>
        <dbReference type="SAM" id="Phobius"/>
    </source>
</evidence>
<reference evidence="2 3" key="2">
    <citation type="submission" date="2018-03" db="EMBL/GenBank/DDBJ databases">
        <title>The ancient ancestry and fast evolution of plastids.</title>
        <authorList>
            <person name="Moore K.R."/>
            <person name="Magnabosco C."/>
            <person name="Momper L."/>
            <person name="Gold D.A."/>
            <person name="Bosak T."/>
            <person name="Fournier G.P."/>
        </authorList>
    </citation>
    <scope>NUCLEOTIDE SEQUENCE [LARGE SCALE GENOMIC DNA]</scope>
    <source>
        <strain evidence="2 3">ULC18</strain>
    </source>
</reference>
<protein>
    <recommendedName>
        <fullName evidence="4">Ssl1498 family light-harvesting-like protein</fullName>
    </recommendedName>
</protein>
<name>A0A2T1DSK1_9CYAN</name>
<keyword evidence="1" id="KW-1133">Transmembrane helix</keyword>
<sequence>MAQALVTSRQSRVGTDRELVPAEASVRSQREGQQFLRQPNTLGATVDQEGLTNNYAVEPPMYYANFPAPEQVRGYLKQGAVAALFTVTVLLTALAVS</sequence>
<keyword evidence="1" id="KW-0812">Transmembrane</keyword>
<feature type="transmembrane region" description="Helical" evidence="1">
    <location>
        <begin position="75"/>
        <end position="96"/>
    </location>
</feature>
<dbReference type="AlphaFoldDB" id="A0A2T1DSK1"/>
<organism evidence="2 3">
    <name type="scientific">Stenomitos frigidus ULC18</name>
    <dbReference type="NCBI Taxonomy" id="2107698"/>
    <lineage>
        <taxon>Bacteria</taxon>
        <taxon>Bacillati</taxon>
        <taxon>Cyanobacteriota</taxon>
        <taxon>Cyanophyceae</taxon>
        <taxon>Leptolyngbyales</taxon>
        <taxon>Leptolyngbyaceae</taxon>
        <taxon>Stenomitos</taxon>
    </lineage>
</organism>
<reference evidence="3" key="1">
    <citation type="submission" date="2018-02" db="EMBL/GenBank/DDBJ databases">
        <authorList>
            <person name="Moore K."/>
            <person name="Momper L."/>
        </authorList>
    </citation>
    <scope>NUCLEOTIDE SEQUENCE [LARGE SCALE GENOMIC DNA]</scope>
    <source>
        <strain evidence="3">ULC18</strain>
    </source>
</reference>
<proteinExistence type="predicted"/>
<comment type="caution">
    <text evidence="2">The sequence shown here is derived from an EMBL/GenBank/DDBJ whole genome shotgun (WGS) entry which is preliminary data.</text>
</comment>
<dbReference type="OrthoDB" id="462212at2"/>
<keyword evidence="3" id="KW-1185">Reference proteome</keyword>
<dbReference type="Proteomes" id="UP000239576">
    <property type="component" value="Unassembled WGS sequence"/>
</dbReference>
<dbReference type="InterPro" id="IPR048028">
    <property type="entry name" value="Psb34-like"/>
</dbReference>
<gene>
    <name evidence="2" type="ORF">C7B82_30995</name>
</gene>
<dbReference type="EMBL" id="PVWK01000165">
    <property type="protein sequence ID" value="PSB23468.1"/>
    <property type="molecule type" value="Genomic_DNA"/>
</dbReference>
<keyword evidence="1" id="KW-0472">Membrane</keyword>
<accession>A0A2T1DSK1</accession>